<accession>A0A3L9DN92</accession>
<organism evidence="2 3">
    <name type="scientific">Streptococcus hillyeri</name>
    <dbReference type="NCBI Taxonomy" id="2282420"/>
    <lineage>
        <taxon>Bacteria</taxon>
        <taxon>Bacillati</taxon>
        <taxon>Bacillota</taxon>
        <taxon>Bacilli</taxon>
        <taxon>Lactobacillales</taxon>
        <taxon>Streptococcaceae</taxon>
        <taxon>Streptococcus</taxon>
    </lineage>
</organism>
<reference evidence="2 3" key="1">
    <citation type="submission" date="2018-10" db="EMBL/GenBank/DDBJ databases">
        <title>Streptococcus hillyeri sp. nov., isolated from equine tracheal sample.</title>
        <authorList>
            <person name="Macfadyen A.C."/>
            <person name="Waller A."/>
            <person name="Paterson G.K."/>
        </authorList>
    </citation>
    <scope>NUCLEOTIDE SEQUENCE [LARGE SCALE GENOMIC DNA]</scope>
    <source>
        <strain evidence="2 3">28462</strain>
    </source>
</reference>
<dbReference type="RefSeq" id="WP_121836366.1">
    <property type="nucleotide sequence ID" value="NZ_CP163513.1"/>
</dbReference>
<evidence type="ECO:0000313" key="3">
    <source>
        <dbReference type="Proteomes" id="UP000279194"/>
    </source>
</evidence>
<dbReference type="GO" id="GO:0006813">
    <property type="term" value="P:potassium ion transport"/>
    <property type="evidence" value="ECO:0007669"/>
    <property type="project" value="InterPro"/>
</dbReference>
<dbReference type="Pfam" id="PF02254">
    <property type="entry name" value="TrkA_N"/>
    <property type="match status" value="1"/>
</dbReference>
<dbReference type="InterPro" id="IPR050721">
    <property type="entry name" value="Trk_Ktr_HKT_K-transport"/>
</dbReference>
<protein>
    <submittedName>
        <fullName evidence="2">TrkA family potassium uptake protein</fullName>
    </submittedName>
</protein>
<gene>
    <name evidence="2" type="ORF">EAF07_09740</name>
</gene>
<dbReference type="SUPFAM" id="SSF116726">
    <property type="entry name" value="TrkA C-terminal domain-like"/>
    <property type="match status" value="1"/>
</dbReference>
<evidence type="ECO:0000259" key="1">
    <source>
        <dbReference type="PROSITE" id="PS51201"/>
    </source>
</evidence>
<dbReference type="InterPro" id="IPR036291">
    <property type="entry name" value="NAD(P)-bd_dom_sf"/>
</dbReference>
<dbReference type="Gene3D" id="3.30.70.1450">
    <property type="entry name" value="Regulator of K+ conductance, C-terminal domain"/>
    <property type="match status" value="1"/>
</dbReference>
<dbReference type="SUPFAM" id="SSF51735">
    <property type="entry name" value="NAD(P)-binding Rossmann-fold domains"/>
    <property type="match status" value="1"/>
</dbReference>
<keyword evidence="3" id="KW-1185">Reference proteome</keyword>
<sequence length="223" mass="24818">MTHKIIGVLGLGRFGFAIAHELSLFGQEVIAIDNNPELVEDVSEFVTKALIGDMTDLDFLKAIGIDQCDVVILATGSNLESSVLALMHCKKLGVKQIIAKASNDIYEEVLYQIGADRVITPERESGRNLASSLMRHKITELYHLEDDIAVMEFLIPQDWVGKSIIELDIRKKFDLNLIGMRSEKGQSLSTDLAIDQPLKEGTIMVAVANNRTFEKYDYLGYLS</sequence>
<dbReference type="PROSITE" id="PS51201">
    <property type="entry name" value="RCK_N"/>
    <property type="match status" value="1"/>
</dbReference>
<dbReference type="PANTHER" id="PTHR43833:SF7">
    <property type="entry name" value="KTR SYSTEM POTASSIUM UPTAKE PROTEIN C"/>
    <property type="match status" value="1"/>
</dbReference>
<evidence type="ECO:0000313" key="2">
    <source>
        <dbReference type="EMBL" id="RLY01403.1"/>
    </source>
</evidence>
<dbReference type="OrthoDB" id="9776294at2"/>
<dbReference type="Proteomes" id="UP000279194">
    <property type="component" value="Unassembled WGS sequence"/>
</dbReference>
<dbReference type="EMBL" id="RCVM01000029">
    <property type="protein sequence ID" value="RLY01403.1"/>
    <property type="molecule type" value="Genomic_DNA"/>
</dbReference>
<proteinExistence type="predicted"/>
<comment type="caution">
    <text evidence="2">The sequence shown here is derived from an EMBL/GenBank/DDBJ whole genome shotgun (WGS) entry which is preliminary data.</text>
</comment>
<dbReference type="PANTHER" id="PTHR43833">
    <property type="entry name" value="POTASSIUM CHANNEL PROTEIN 2-RELATED-RELATED"/>
    <property type="match status" value="1"/>
</dbReference>
<dbReference type="AlphaFoldDB" id="A0A3L9DN92"/>
<dbReference type="InterPro" id="IPR003148">
    <property type="entry name" value="RCK_N"/>
</dbReference>
<name>A0A3L9DN92_9STRE</name>
<dbReference type="InterPro" id="IPR036721">
    <property type="entry name" value="RCK_C_sf"/>
</dbReference>
<feature type="domain" description="RCK N-terminal" evidence="1">
    <location>
        <begin position="3"/>
        <end position="119"/>
    </location>
</feature>
<dbReference type="Gene3D" id="3.40.50.720">
    <property type="entry name" value="NAD(P)-binding Rossmann-like Domain"/>
    <property type="match status" value="1"/>
</dbReference>